<protein>
    <submittedName>
        <fullName evidence="2">Uncharacterized protein</fullName>
    </submittedName>
</protein>
<name>A0A0K2VFM9_LEPSM</name>
<evidence type="ECO:0000256" key="1">
    <source>
        <dbReference type="SAM" id="Phobius"/>
    </source>
</evidence>
<dbReference type="EMBL" id="HACA01031621">
    <property type="protein sequence ID" value="CDW48982.1"/>
    <property type="molecule type" value="Transcribed_RNA"/>
</dbReference>
<reference evidence="2" key="1">
    <citation type="submission" date="2014-05" db="EMBL/GenBank/DDBJ databases">
        <authorList>
            <person name="Chronopoulou M."/>
        </authorList>
    </citation>
    <scope>NUCLEOTIDE SEQUENCE</scope>
    <source>
        <tissue evidence="2">Whole organism</tissue>
    </source>
</reference>
<keyword evidence="1" id="KW-0812">Transmembrane</keyword>
<sequence length="110" mass="14140">TTRFLFRRFFLRWLTTSFLFWWLFLRRLTTRFLFRWLTTNFFFRWLRTTIFLLLWWTLFSILFQPRVPILRFLFPKQLGLLRIHLIWDKLKFVIVVIILPKQYLRYLDTK</sequence>
<feature type="transmembrane region" description="Helical" evidence="1">
    <location>
        <begin position="45"/>
        <end position="64"/>
    </location>
</feature>
<feature type="non-terminal residue" evidence="2">
    <location>
        <position position="1"/>
    </location>
</feature>
<organism evidence="2">
    <name type="scientific">Lepeophtheirus salmonis</name>
    <name type="common">Salmon louse</name>
    <name type="synonym">Caligus salmonis</name>
    <dbReference type="NCBI Taxonomy" id="72036"/>
    <lineage>
        <taxon>Eukaryota</taxon>
        <taxon>Metazoa</taxon>
        <taxon>Ecdysozoa</taxon>
        <taxon>Arthropoda</taxon>
        <taxon>Crustacea</taxon>
        <taxon>Multicrustacea</taxon>
        <taxon>Hexanauplia</taxon>
        <taxon>Copepoda</taxon>
        <taxon>Siphonostomatoida</taxon>
        <taxon>Caligidae</taxon>
        <taxon>Lepeophtheirus</taxon>
    </lineage>
</organism>
<proteinExistence type="predicted"/>
<evidence type="ECO:0000313" key="2">
    <source>
        <dbReference type="EMBL" id="CDW48982.1"/>
    </source>
</evidence>
<accession>A0A0K2VFM9</accession>
<dbReference type="AlphaFoldDB" id="A0A0K2VFM9"/>
<keyword evidence="1" id="KW-0472">Membrane</keyword>
<feature type="transmembrane region" description="Helical" evidence="1">
    <location>
        <begin position="9"/>
        <end position="25"/>
    </location>
</feature>
<keyword evidence="1" id="KW-1133">Transmembrane helix</keyword>